<evidence type="ECO:0000259" key="1">
    <source>
        <dbReference type="Pfam" id="PF01370"/>
    </source>
</evidence>
<protein>
    <submittedName>
        <fullName evidence="2">Nucleoside-diphosphate sugar epimerase</fullName>
    </submittedName>
</protein>
<dbReference type="Pfam" id="PF01370">
    <property type="entry name" value="Epimerase"/>
    <property type="match status" value="1"/>
</dbReference>
<proteinExistence type="predicted"/>
<evidence type="ECO:0000313" key="2">
    <source>
        <dbReference type="EMBL" id="AKF93091.1"/>
    </source>
</evidence>
<dbReference type="InterPro" id="IPR051207">
    <property type="entry name" value="ComplexI_NDUFA9_subunit"/>
</dbReference>
<accession>A0A0F6XZ36</accession>
<dbReference type="InterPro" id="IPR036291">
    <property type="entry name" value="NAD(P)-bd_dom_sf"/>
</dbReference>
<dbReference type="PANTHER" id="PTHR12126">
    <property type="entry name" value="NADH-UBIQUINONE OXIDOREDUCTASE 39 KDA SUBUNIT-RELATED"/>
    <property type="match status" value="1"/>
</dbReference>
<dbReference type="AlphaFoldDB" id="A0A0F6XZ36"/>
<dbReference type="SUPFAM" id="SSF51735">
    <property type="entry name" value="NAD(P)-binding Rossmann-fold domains"/>
    <property type="match status" value="1"/>
</dbReference>
<dbReference type="Gene3D" id="3.40.50.720">
    <property type="entry name" value="NAD(P)-binding Rossmann-like Domain"/>
    <property type="match status" value="1"/>
</dbReference>
<name>A0A0F6XZ36_BRELA</name>
<dbReference type="CDD" id="cd05271">
    <property type="entry name" value="NDUFA9_like_SDR_a"/>
    <property type="match status" value="1"/>
</dbReference>
<feature type="domain" description="NAD-dependent epimerase/dehydratase" evidence="1">
    <location>
        <begin position="3"/>
        <end position="213"/>
    </location>
</feature>
<dbReference type="EMBL" id="CP011074">
    <property type="protein sequence ID" value="AKF93091.1"/>
    <property type="molecule type" value="Genomic_DNA"/>
</dbReference>
<reference evidence="2" key="1">
    <citation type="submission" date="2015-03" db="EMBL/GenBank/DDBJ databases">
        <title>MIGS Cultured Bacterial/Archaeal sample from Brevibacillus laterosporus.</title>
        <authorList>
            <person name="Zeng D."/>
            <person name="Zhu L."/>
            <person name="Dong G."/>
            <person name="Ye W."/>
            <person name="Ren D."/>
            <person name="Wu L."/>
            <person name="Xu J."/>
            <person name="Li G."/>
            <person name="Guo L."/>
        </authorList>
    </citation>
    <scope>NUCLEOTIDE SEQUENCE</scope>
    <source>
        <strain evidence="2">B9</strain>
    </source>
</reference>
<gene>
    <name evidence="2" type="ORF">EX87_05075</name>
</gene>
<dbReference type="PANTHER" id="PTHR12126:SF11">
    <property type="entry name" value="NADH DEHYDROGENASE [UBIQUINONE] 1 ALPHA SUBCOMPLEX SUBUNIT 9, MITOCHONDRIAL"/>
    <property type="match status" value="1"/>
</dbReference>
<organism evidence="2">
    <name type="scientific">Brevibacillus laterosporus</name>
    <name type="common">Bacillus laterosporus</name>
    <dbReference type="NCBI Taxonomy" id="1465"/>
    <lineage>
        <taxon>Bacteria</taxon>
        <taxon>Bacillati</taxon>
        <taxon>Bacillota</taxon>
        <taxon>Bacilli</taxon>
        <taxon>Bacillales</taxon>
        <taxon>Paenibacillaceae</taxon>
        <taxon>Brevibacillus</taxon>
    </lineage>
</organism>
<dbReference type="GO" id="GO:0044877">
    <property type="term" value="F:protein-containing complex binding"/>
    <property type="evidence" value="ECO:0007669"/>
    <property type="project" value="TreeGrafter"/>
</dbReference>
<dbReference type="FunFam" id="3.40.50.720:FF:000702">
    <property type="entry name" value="NADH dehydrogenase (Ubiquinone)"/>
    <property type="match status" value="1"/>
</dbReference>
<dbReference type="InterPro" id="IPR001509">
    <property type="entry name" value="Epimerase_deHydtase"/>
</dbReference>
<dbReference type="RefSeq" id="WP_031411823.1">
    <property type="nucleotide sequence ID" value="NZ_CP011074.1"/>
</dbReference>
<sequence length="310" mass="34533">MKVLITGGSGFVGHGIIAALLEASHEVHCLLRQGFESKMKKMFSKADHLHLHTGDIFAIDSLRAAMRDCDAVIHLVGIIREQAGKEITFSRIHVEGTRNVLQVAKELAIHRFIFMSALGTRPQAVSGYHQTKYEAEQLVKASGIPYVIFRPSVIFGPGDEFVTMLADLVRLPFTPVIGSGTYLLQPVSRKTVAEVFTQALTSELATNQIYEVGGPHQLSYMQILRHIGHAIGKSHVRTLHVPLWMMKPIVTMMQGFSFFPITTTQLTMLQEGNFCEDGEKLYQDFQINKIEFSSGISEYLSQTGTKNQIN</sequence>